<proteinExistence type="predicted"/>
<name>A0ACB8Z1V2_CICIN</name>
<evidence type="ECO:0000313" key="2">
    <source>
        <dbReference type="Proteomes" id="UP001055811"/>
    </source>
</evidence>
<organism evidence="1 2">
    <name type="scientific">Cichorium intybus</name>
    <name type="common">Chicory</name>
    <dbReference type="NCBI Taxonomy" id="13427"/>
    <lineage>
        <taxon>Eukaryota</taxon>
        <taxon>Viridiplantae</taxon>
        <taxon>Streptophyta</taxon>
        <taxon>Embryophyta</taxon>
        <taxon>Tracheophyta</taxon>
        <taxon>Spermatophyta</taxon>
        <taxon>Magnoliopsida</taxon>
        <taxon>eudicotyledons</taxon>
        <taxon>Gunneridae</taxon>
        <taxon>Pentapetalae</taxon>
        <taxon>asterids</taxon>
        <taxon>campanulids</taxon>
        <taxon>Asterales</taxon>
        <taxon>Asteraceae</taxon>
        <taxon>Cichorioideae</taxon>
        <taxon>Cichorieae</taxon>
        <taxon>Cichoriinae</taxon>
        <taxon>Cichorium</taxon>
    </lineage>
</organism>
<protein>
    <submittedName>
        <fullName evidence="1">Uncharacterized protein</fullName>
    </submittedName>
</protein>
<evidence type="ECO:0000313" key="1">
    <source>
        <dbReference type="EMBL" id="KAI3691346.1"/>
    </source>
</evidence>
<reference evidence="2" key="1">
    <citation type="journal article" date="2022" name="Mol. Ecol. Resour.">
        <title>The genomes of chicory, endive, great burdock and yacon provide insights into Asteraceae palaeo-polyploidization history and plant inulin production.</title>
        <authorList>
            <person name="Fan W."/>
            <person name="Wang S."/>
            <person name="Wang H."/>
            <person name="Wang A."/>
            <person name="Jiang F."/>
            <person name="Liu H."/>
            <person name="Zhao H."/>
            <person name="Xu D."/>
            <person name="Zhang Y."/>
        </authorList>
    </citation>
    <scope>NUCLEOTIDE SEQUENCE [LARGE SCALE GENOMIC DNA]</scope>
    <source>
        <strain evidence="2">cv. Punajuju</strain>
    </source>
</reference>
<reference evidence="1 2" key="2">
    <citation type="journal article" date="2022" name="Mol. Ecol. Resour.">
        <title>The genomes of chicory, endive, great burdock and yacon provide insights into Asteraceae paleo-polyploidization history and plant inulin production.</title>
        <authorList>
            <person name="Fan W."/>
            <person name="Wang S."/>
            <person name="Wang H."/>
            <person name="Wang A."/>
            <person name="Jiang F."/>
            <person name="Liu H."/>
            <person name="Zhao H."/>
            <person name="Xu D."/>
            <person name="Zhang Y."/>
        </authorList>
    </citation>
    <scope>NUCLEOTIDE SEQUENCE [LARGE SCALE GENOMIC DNA]</scope>
    <source>
        <strain evidence="2">cv. Punajuju</strain>
        <tissue evidence="1">Leaves</tissue>
    </source>
</reference>
<dbReference type="EMBL" id="CM042017">
    <property type="protein sequence ID" value="KAI3691346.1"/>
    <property type="molecule type" value="Genomic_DNA"/>
</dbReference>
<gene>
    <name evidence="1" type="ORF">L2E82_49684</name>
</gene>
<dbReference type="Proteomes" id="UP001055811">
    <property type="component" value="Linkage Group LG09"/>
</dbReference>
<comment type="caution">
    <text evidence="1">The sequence shown here is derived from an EMBL/GenBank/DDBJ whole genome shotgun (WGS) entry which is preliminary data.</text>
</comment>
<accession>A0ACB8Z1V2</accession>
<keyword evidence="2" id="KW-1185">Reference proteome</keyword>
<sequence>MHTIRYRPSLALYLLLLISQNRKALKPKSLCQNQSPLLQKTFKNTNPRAGTPYIGIIGSRQVWGYTKDIGIIENHDAVRRRRDAGSRSNPMRRGFGRTPQYITRRDELSPRWVLEAIVLDRAILTQAGLWAELEPFLHRTWADGEFTFTCHGWERLMANEDDVVYKELLLEFLSTKRGCEKVSGEDMTFMWAISDPTRFLHLPFALAVSLTTRAAGTVDNIPMAGGHFITRLAISYGLIIAENVATLTPTPPARTSARYLETMGFILQPRAGVYLRAQTEEPRAPQAQPEQLARRRRRREEPAADQPQPQLSDVLTVVRELSDRVTGIEDQLVWIGEVLLDDTHTPSQLGLTMMRRVLPGHAGMIDVFSLFIFRDTVPDL</sequence>